<keyword evidence="1 2" id="KW-0732">Signal</keyword>
<accession>A0ABV1GET9</accession>
<feature type="chain" id="PRO_5046474743" evidence="2">
    <location>
        <begin position="22"/>
        <end position="167"/>
    </location>
</feature>
<evidence type="ECO:0000256" key="2">
    <source>
        <dbReference type="SAM" id="SignalP"/>
    </source>
</evidence>
<dbReference type="InterPro" id="IPR029050">
    <property type="entry name" value="Immunoprotect_excell_Ig-like"/>
</dbReference>
<protein>
    <submittedName>
        <fullName evidence="4">DUF4352 domain-containing protein</fullName>
    </submittedName>
</protein>
<evidence type="ECO:0000259" key="3">
    <source>
        <dbReference type="Pfam" id="PF11611"/>
    </source>
</evidence>
<dbReference type="Gene3D" id="2.60.40.1240">
    <property type="match status" value="1"/>
</dbReference>
<gene>
    <name evidence="4" type="ORF">WMO24_07515</name>
</gene>
<organism evidence="4 5">
    <name type="scientific">Ruthenibacterium intestinale</name>
    <dbReference type="NCBI Taxonomy" id="3133163"/>
    <lineage>
        <taxon>Bacteria</taxon>
        <taxon>Bacillati</taxon>
        <taxon>Bacillota</taxon>
        <taxon>Clostridia</taxon>
        <taxon>Eubacteriales</taxon>
        <taxon>Oscillospiraceae</taxon>
        <taxon>Ruthenibacterium</taxon>
    </lineage>
</organism>
<dbReference type="InterPro" id="IPR029051">
    <property type="entry name" value="DUF4352"/>
</dbReference>
<dbReference type="RefSeq" id="WP_349215757.1">
    <property type="nucleotide sequence ID" value="NZ_JBBMFA010000084.1"/>
</dbReference>
<proteinExistence type="predicted"/>
<reference evidence="4 5" key="1">
    <citation type="submission" date="2024-03" db="EMBL/GenBank/DDBJ databases">
        <title>Human intestinal bacterial collection.</title>
        <authorList>
            <person name="Pauvert C."/>
            <person name="Hitch T.C.A."/>
            <person name="Clavel T."/>
        </authorList>
    </citation>
    <scope>NUCLEOTIDE SEQUENCE [LARGE SCALE GENOMIC DNA]</scope>
    <source>
        <strain evidence="4 5">CLA-JM-H11</strain>
    </source>
</reference>
<dbReference type="EMBL" id="JBBMFA010000084">
    <property type="protein sequence ID" value="MEQ2520274.1"/>
    <property type="molecule type" value="Genomic_DNA"/>
</dbReference>
<evidence type="ECO:0000313" key="4">
    <source>
        <dbReference type="EMBL" id="MEQ2520274.1"/>
    </source>
</evidence>
<feature type="domain" description="DUF4352" evidence="3">
    <location>
        <begin position="35"/>
        <end position="144"/>
    </location>
</feature>
<feature type="signal peptide" evidence="2">
    <location>
        <begin position="1"/>
        <end position="21"/>
    </location>
</feature>
<dbReference type="Pfam" id="PF11611">
    <property type="entry name" value="DUF4352"/>
    <property type="match status" value="1"/>
</dbReference>
<keyword evidence="5" id="KW-1185">Reference proteome</keyword>
<evidence type="ECO:0000256" key="1">
    <source>
        <dbReference type="ARBA" id="ARBA00022729"/>
    </source>
</evidence>
<sequence length="167" mass="18538">MKKSWKLFAVVLALVCLSACVGVNPLAEKKLDGVVGETLSNMFFDWTVNSAESVGEYEGYTAADGYQLLVCNVTVDNTFGEALPMYDSDFQVQWGDGEEDFAWSLDAYSDKMMPLEWELATDESATYDLVFEVPADLSSFAIVYLEQYTDEDGNSGEGDLFTVQFEV</sequence>
<name>A0ABV1GET9_9FIRM</name>
<evidence type="ECO:0000313" key="5">
    <source>
        <dbReference type="Proteomes" id="UP001477672"/>
    </source>
</evidence>
<dbReference type="Proteomes" id="UP001477672">
    <property type="component" value="Unassembled WGS sequence"/>
</dbReference>
<comment type="caution">
    <text evidence="4">The sequence shown here is derived from an EMBL/GenBank/DDBJ whole genome shotgun (WGS) entry which is preliminary data.</text>
</comment>